<evidence type="ECO:0000256" key="6">
    <source>
        <dbReference type="SAM" id="Phobius"/>
    </source>
</evidence>
<keyword evidence="3 6" id="KW-0812">Transmembrane</keyword>
<feature type="domain" description="Polysaccharide chain length determinant N-terminal" evidence="7">
    <location>
        <begin position="28"/>
        <end position="112"/>
    </location>
</feature>
<comment type="subcellular location">
    <subcellularLocation>
        <location evidence="1">Cell membrane</location>
        <topology evidence="1">Multi-pass membrane protein</topology>
    </subcellularLocation>
</comment>
<evidence type="ECO:0000259" key="7">
    <source>
        <dbReference type="Pfam" id="PF02706"/>
    </source>
</evidence>
<dbReference type="Pfam" id="PF02706">
    <property type="entry name" value="Wzz"/>
    <property type="match status" value="1"/>
</dbReference>
<dbReference type="GO" id="GO:0016301">
    <property type="term" value="F:kinase activity"/>
    <property type="evidence" value="ECO:0007669"/>
    <property type="project" value="UniProtKB-KW"/>
</dbReference>
<evidence type="ECO:0000256" key="1">
    <source>
        <dbReference type="ARBA" id="ARBA00004651"/>
    </source>
</evidence>
<evidence type="ECO:0000256" key="2">
    <source>
        <dbReference type="ARBA" id="ARBA00022475"/>
    </source>
</evidence>
<dbReference type="EC" id="2.7.10.-" evidence="8"/>
<keyword evidence="2" id="KW-1003">Cell membrane</keyword>
<evidence type="ECO:0000256" key="5">
    <source>
        <dbReference type="ARBA" id="ARBA00023136"/>
    </source>
</evidence>
<dbReference type="GO" id="GO:0005886">
    <property type="term" value="C:plasma membrane"/>
    <property type="evidence" value="ECO:0007669"/>
    <property type="project" value="UniProtKB-SubCell"/>
</dbReference>
<dbReference type="Proteomes" id="UP000053235">
    <property type="component" value="Unassembled WGS sequence"/>
</dbReference>
<dbReference type="Gene3D" id="3.40.50.300">
    <property type="entry name" value="P-loop containing nucleotide triphosphate hydrolases"/>
    <property type="match status" value="1"/>
</dbReference>
<evidence type="ECO:0000256" key="4">
    <source>
        <dbReference type="ARBA" id="ARBA00022989"/>
    </source>
</evidence>
<gene>
    <name evidence="8" type="primary">ptk</name>
    <name evidence="8" type="ORF">LAX5112_04698</name>
</gene>
<dbReference type="AlphaFoldDB" id="A0A0M7ASJ3"/>
<keyword evidence="4 6" id="KW-1133">Transmembrane helix</keyword>
<keyword evidence="8" id="KW-0808">Transferase</keyword>
<dbReference type="InterPro" id="IPR027417">
    <property type="entry name" value="P-loop_NTPase"/>
</dbReference>
<dbReference type="SUPFAM" id="SSF52540">
    <property type="entry name" value="P-loop containing nucleoside triphosphate hydrolases"/>
    <property type="match status" value="1"/>
</dbReference>
<keyword evidence="5 6" id="KW-0472">Membrane</keyword>
<keyword evidence="9" id="KW-1185">Reference proteome</keyword>
<evidence type="ECO:0000256" key="3">
    <source>
        <dbReference type="ARBA" id="ARBA00022692"/>
    </source>
</evidence>
<dbReference type="STRING" id="388408.LAX5112_04698"/>
<dbReference type="InterPro" id="IPR050445">
    <property type="entry name" value="Bact_polysacc_biosynth/exp"/>
</dbReference>
<feature type="transmembrane region" description="Helical" evidence="6">
    <location>
        <begin position="223"/>
        <end position="247"/>
    </location>
</feature>
<keyword evidence="8" id="KW-0418">Kinase</keyword>
<organism evidence="8 9">
    <name type="scientific">Roseibium alexandrii</name>
    <dbReference type="NCBI Taxonomy" id="388408"/>
    <lineage>
        <taxon>Bacteria</taxon>
        <taxon>Pseudomonadati</taxon>
        <taxon>Pseudomonadota</taxon>
        <taxon>Alphaproteobacteria</taxon>
        <taxon>Hyphomicrobiales</taxon>
        <taxon>Stappiaceae</taxon>
        <taxon>Roseibium</taxon>
    </lineage>
</organism>
<proteinExistence type="predicted"/>
<dbReference type="PANTHER" id="PTHR32309:SF13">
    <property type="entry name" value="FERRIC ENTEROBACTIN TRANSPORT PROTEIN FEPE"/>
    <property type="match status" value="1"/>
</dbReference>
<dbReference type="EMBL" id="CXWD01000028">
    <property type="protein sequence ID" value="CTQ76753.1"/>
    <property type="molecule type" value="Genomic_DNA"/>
</dbReference>
<accession>A0A0M7ASJ3</accession>
<dbReference type="InterPro" id="IPR003856">
    <property type="entry name" value="LPS_length_determ_N"/>
</dbReference>
<sequence>MDVSSLPKTAVRSLPVSNESTYDWQWMARALIERLWVVILIPAIFGVLAVTYVLVRPATFQATATLDVVNLRLLPGGGSGVFLPEAQALPTFLDTQQQIIGSTSIIIAAIETLEGTAADNEAGDVKSVSDIEELEAFRQRLIVSRIGQSNLINISFLADDPQTSANTVNAVVDAYLAKLERDRLETAEAASGWLQGQLRSVGPRATVVSAAYPPIHKSNTRGLLIIAVAGVIGGFIGLFAALILSLFDTRIRNPEQLTNVIGQPCLGVGKTNYRAKKKAGTADTKKELPSTSAKVAVDDSALFNVASLIQSSTSETGSRMRYVGVTSLQKENCSALVSEQLARLISTPDHKVLLVDANAYGSTASPENRVTDGERGLIDIIMDEGELSENAVKREPDTGLSTISIGTVKNSQRAGQLIWSDKLRELKPSFRQYDLVIFNLPPLFASTDVGAASKYLDSIIFVAEWAKTSQTDLATALALNPSIHKKIIGSVLINAKENPLIFLFSPVANFLRKQRTFLSGATK</sequence>
<reference evidence="9" key="1">
    <citation type="submission" date="2015-07" db="EMBL/GenBank/DDBJ databases">
        <authorList>
            <person name="Rodrigo-Torres Lidia"/>
            <person name="Arahal R.David."/>
        </authorList>
    </citation>
    <scope>NUCLEOTIDE SEQUENCE [LARGE SCALE GENOMIC DNA]</scope>
    <source>
        <strain evidence="9">CECT 5112</strain>
    </source>
</reference>
<feature type="transmembrane region" description="Helical" evidence="6">
    <location>
        <begin position="35"/>
        <end position="55"/>
    </location>
</feature>
<dbReference type="PANTHER" id="PTHR32309">
    <property type="entry name" value="TYROSINE-PROTEIN KINASE"/>
    <property type="match status" value="1"/>
</dbReference>
<name>A0A0M7ASJ3_9HYPH</name>
<evidence type="ECO:0000313" key="8">
    <source>
        <dbReference type="EMBL" id="CTQ76753.1"/>
    </source>
</evidence>
<protein>
    <submittedName>
        <fullName evidence="8">Tyrosine-protein kinase ptk</fullName>
        <ecNumber evidence="8">2.7.10.-</ecNumber>
    </submittedName>
</protein>
<evidence type="ECO:0000313" key="9">
    <source>
        <dbReference type="Proteomes" id="UP000053235"/>
    </source>
</evidence>